<comment type="caution">
    <text evidence="2">The sequence shown here is derived from an EMBL/GenBank/DDBJ whole genome shotgun (WGS) entry which is preliminary data.</text>
</comment>
<gene>
    <name evidence="2" type="ORF">PNW85_12585</name>
</gene>
<evidence type="ECO:0000313" key="2">
    <source>
        <dbReference type="EMBL" id="MDB8687497.1"/>
    </source>
</evidence>
<dbReference type="Proteomes" id="UP001212160">
    <property type="component" value="Unassembled WGS sequence"/>
</dbReference>
<keyword evidence="1" id="KW-1133">Transmembrane helix</keyword>
<evidence type="ECO:0000313" key="3">
    <source>
        <dbReference type="Proteomes" id="UP001212160"/>
    </source>
</evidence>
<protein>
    <submittedName>
        <fullName evidence="2">Uncharacterized protein</fullName>
    </submittedName>
</protein>
<evidence type="ECO:0000256" key="1">
    <source>
        <dbReference type="SAM" id="Phobius"/>
    </source>
</evidence>
<accession>A0AAW6DKI4</accession>
<dbReference type="RefSeq" id="WP_272107982.1">
    <property type="nucleotide sequence ID" value="NZ_JAQMLA010000039.1"/>
</dbReference>
<proteinExistence type="predicted"/>
<name>A0AAW6DKI4_MEDGN</name>
<dbReference type="EMBL" id="JAQMLA010000039">
    <property type="protein sequence ID" value="MDB8687497.1"/>
    <property type="molecule type" value="Genomic_DNA"/>
</dbReference>
<keyword evidence="1" id="KW-0472">Membrane</keyword>
<sequence>MKHYGIDRQKLKNKLLYELIKKRMWILKTFRGGVYIYNYKDIAEGQPSFLHYDNSIPKDKYYKIHQIVVSDLISRDDLGLLQKGLKKLIKKRLSSKFMIPATEGINQMIHDIECMDSTLLSWRDQIDCGMFDFEGSSISELFDYFSLRIRNINPSFLSLEFTINFKPQIIEKINALIETDYKEKQGYPFEYIGNKTKKSGAVKRYTVTHFNESELKADAICENIDCLEWEFFNALKSYLPCMLFFKNSIVAPRIEIYKTDIDYHDSIREFWLSVGLMGQNGQFIDQNEKMFFQCELSGVYERYQKNRIMLVVKDDKPWSEYLDYDDVIYEHMKKNAVDYFKFMFLSEFSKGTGKVIVSYKSQLDKIKLKKNKLKRLLKLRYEYSCAVDLYKRYINENSFDESEYNLSCIYKESDEKFSLFSRPFCTTHDDFVKGKQKAAEVINVRLQNIDNEFLNKIDILQQLSDYKNQTKGMRLNIITLFVGVATLIATILTMMITIDKDLLYQLIDWIQQTLNLLSLCMR</sequence>
<feature type="transmembrane region" description="Helical" evidence="1">
    <location>
        <begin position="477"/>
        <end position="498"/>
    </location>
</feature>
<organism evidence="2 3">
    <name type="scientific">Mediterraneibacter gnavus</name>
    <name type="common">Ruminococcus gnavus</name>
    <dbReference type="NCBI Taxonomy" id="33038"/>
    <lineage>
        <taxon>Bacteria</taxon>
        <taxon>Bacillati</taxon>
        <taxon>Bacillota</taxon>
        <taxon>Clostridia</taxon>
        <taxon>Lachnospirales</taxon>
        <taxon>Lachnospiraceae</taxon>
        <taxon>Mediterraneibacter</taxon>
    </lineage>
</organism>
<dbReference type="AlphaFoldDB" id="A0AAW6DKI4"/>
<keyword evidence="1" id="KW-0812">Transmembrane</keyword>
<reference evidence="2" key="1">
    <citation type="submission" date="2023-01" db="EMBL/GenBank/DDBJ databases">
        <title>Human gut microbiome strain richness.</title>
        <authorList>
            <person name="Chen-Liaw A."/>
        </authorList>
    </citation>
    <scope>NUCLEOTIDE SEQUENCE</scope>
    <source>
        <strain evidence="2">RTP21484st1_H11_RTP21484_190118</strain>
    </source>
</reference>